<evidence type="ECO:0000313" key="2">
    <source>
        <dbReference type="EMBL" id="KGO90434.1"/>
    </source>
</evidence>
<gene>
    <name evidence="2" type="ORF">Q764_02460</name>
</gene>
<keyword evidence="1" id="KW-0175">Coiled coil</keyword>
<dbReference type="RefSeq" id="WP_026980072.1">
    <property type="nucleotide sequence ID" value="NZ_AUCZ01000007.1"/>
</dbReference>
<protein>
    <submittedName>
        <fullName evidence="2">Uncharacterized protein</fullName>
    </submittedName>
</protein>
<dbReference type="eggNOG" id="ENOG5030RZS">
    <property type="taxonomic scope" value="Bacteria"/>
</dbReference>
<organism evidence="2 3">
    <name type="scientific">Flavobacterium suncheonense GH29-5 = DSM 17707</name>
    <dbReference type="NCBI Taxonomy" id="1121899"/>
    <lineage>
        <taxon>Bacteria</taxon>
        <taxon>Pseudomonadati</taxon>
        <taxon>Bacteroidota</taxon>
        <taxon>Flavobacteriia</taxon>
        <taxon>Flavobacteriales</taxon>
        <taxon>Flavobacteriaceae</taxon>
        <taxon>Flavobacterium</taxon>
    </lineage>
</organism>
<dbReference type="CDD" id="cd00093">
    <property type="entry name" value="HTH_XRE"/>
    <property type="match status" value="1"/>
</dbReference>
<sequence length="177" mass="20009">MKKDASLKNILGLTQEEAAYLLGIERGQWSMYVSGKRNLPLAATEKLAALLKQVQQVKSPSKESQALAKAEQKKLQEQLQQDYLTVQIKQHKVAQQIRTIENKRAECFAALEVAAILEHDNAYPAKNNLANGIRARAVGTLRTHNLYALTELQLKKEQLEMLKNSLEQKMKESKNEL</sequence>
<dbReference type="GO" id="GO:0003677">
    <property type="term" value="F:DNA binding"/>
    <property type="evidence" value="ECO:0007669"/>
    <property type="project" value="InterPro"/>
</dbReference>
<proteinExistence type="predicted"/>
<name>A0A0A2MDR9_9FLAO</name>
<dbReference type="EMBL" id="JRLW01000002">
    <property type="protein sequence ID" value="KGO90434.1"/>
    <property type="molecule type" value="Genomic_DNA"/>
</dbReference>
<accession>A0A0A2MDR9</accession>
<dbReference type="AlphaFoldDB" id="A0A0A2MDR9"/>
<dbReference type="Proteomes" id="UP000030121">
    <property type="component" value="Unassembled WGS sequence"/>
</dbReference>
<dbReference type="Gene3D" id="1.10.260.40">
    <property type="entry name" value="lambda repressor-like DNA-binding domains"/>
    <property type="match status" value="1"/>
</dbReference>
<feature type="coiled-coil region" evidence="1">
    <location>
        <begin position="149"/>
        <end position="176"/>
    </location>
</feature>
<dbReference type="InterPro" id="IPR001387">
    <property type="entry name" value="Cro/C1-type_HTH"/>
</dbReference>
<evidence type="ECO:0000256" key="1">
    <source>
        <dbReference type="SAM" id="Coils"/>
    </source>
</evidence>
<keyword evidence="3" id="KW-1185">Reference proteome</keyword>
<evidence type="ECO:0000313" key="3">
    <source>
        <dbReference type="Proteomes" id="UP000030121"/>
    </source>
</evidence>
<comment type="caution">
    <text evidence="2">The sequence shown here is derived from an EMBL/GenBank/DDBJ whole genome shotgun (WGS) entry which is preliminary data.</text>
</comment>
<dbReference type="SUPFAM" id="SSF47413">
    <property type="entry name" value="lambda repressor-like DNA-binding domains"/>
    <property type="match status" value="1"/>
</dbReference>
<reference evidence="2 3" key="1">
    <citation type="submission" date="2013-09" db="EMBL/GenBank/DDBJ databases">
        <authorList>
            <person name="Zeng Z."/>
            <person name="Chen C."/>
        </authorList>
    </citation>
    <scope>NUCLEOTIDE SEQUENCE [LARGE SCALE GENOMIC DNA]</scope>
    <source>
        <strain evidence="2 3">GH29-5</strain>
    </source>
</reference>
<dbReference type="OrthoDB" id="1366976at2"/>
<dbReference type="InterPro" id="IPR010982">
    <property type="entry name" value="Lambda_DNA-bd_dom_sf"/>
</dbReference>